<evidence type="ECO:0000256" key="3">
    <source>
        <dbReference type="ARBA" id="ARBA00022801"/>
    </source>
</evidence>
<evidence type="ECO:0000256" key="1">
    <source>
        <dbReference type="ARBA" id="ARBA00010541"/>
    </source>
</evidence>
<evidence type="ECO:0000256" key="2">
    <source>
        <dbReference type="ARBA" id="ARBA00022670"/>
    </source>
</evidence>
<dbReference type="InterPro" id="IPR043504">
    <property type="entry name" value="Peptidase_S1_PA_chymotrypsin"/>
</dbReference>
<evidence type="ECO:0000313" key="5">
    <source>
        <dbReference type="EMBL" id="MBN7797474.1"/>
    </source>
</evidence>
<gene>
    <name evidence="5" type="ORF">JYP50_12770</name>
</gene>
<dbReference type="GO" id="GO:0008233">
    <property type="term" value="F:peptidase activity"/>
    <property type="evidence" value="ECO:0007669"/>
    <property type="project" value="UniProtKB-KW"/>
</dbReference>
<dbReference type="Proteomes" id="UP000664303">
    <property type="component" value="Unassembled WGS sequence"/>
</dbReference>
<keyword evidence="4" id="KW-0732">Signal</keyword>
<keyword evidence="2" id="KW-0645">Protease</keyword>
<name>A0A939IJB5_9GAMM</name>
<reference evidence="5" key="1">
    <citation type="submission" date="2021-02" db="EMBL/GenBank/DDBJ databases">
        <title>PHA producing bacteria isolated from coastal sediment in Guangdong, Shenzhen.</title>
        <authorList>
            <person name="Zheng W."/>
            <person name="Yu S."/>
            <person name="Huang Y."/>
        </authorList>
    </citation>
    <scope>NUCLEOTIDE SEQUENCE</scope>
    <source>
        <strain evidence="5">TN14-10</strain>
    </source>
</reference>
<dbReference type="PANTHER" id="PTHR43343:SF3">
    <property type="entry name" value="PROTEASE DO-LIKE 8, CHLOROPLASTIC"/>
    <property type="match status" value="1"/>
</dbReference>
<dbReference type="GO" id="GO:0006508">
    <property type="term" value="P:proteolysis"/>
    <property type="evidence" value="ECO:0007669"/>
    <property type="project" value="UniProtKB-KW"/>
</dbReference>
<evidence type="ECO:0000256" key="4">
    <source>
        <dbReference type="SAM" id="SignalP"/>
    </source>
</evidence>
<keyword evidence="6" id="KW-1185">Reference proteome</keyword>
<dbReference type="Pfam" id="PF13365">
    <property type="entry name" value="Trypsin_2"/>
    <property type="match status" value="1"/>
</dbReference>
<evidence type="ECO:0000313" key="6">
    <source>
        <dbReference type="Proteomes" id="UP000664303"/>
    </source>
</evidence>
<accession>A0A939IJB5</accession>
<comment type="similarity">
    <text evidence="1">Belongs to the peptidase S1C family.</text>
</comment>
<dbReference type="SUPFAM" id="SSF50494">
    <property type="entry name" value="Trypsin-like serine proteases"/>
    <property type="match status" value="1"/>
</dbReference>
<dbReference type="RefSeq" id="WP_206560919.1">
    <property type="nucleotide sequence ID" value="NZ_JAFKCZ010000008.1"/>
</dbReference>
<dbReference type="AlphaFoldDB" id="A0A939IJB5"/>
<sequence>MHNYNLPHRYQSLLLPKRFNPALFVALLLLALHRSAGAAPSPGSLPDIVQSISASVVAVGTVRPSPRGQGVPFASRYMGTGFSLADGTLIATSLHVVDQALPPEERLVTFTREQGGAGIRSAELVASDPVHDLALLRIAGTPVPPLPLAGDDTLAAGTEIAFSGFPLGVATGVIPVTHRGIVAATTPLATPVARSEQLGAAQLRAIRDGFSVYQLDALALPGHSGSPVFLTSKPAVVAVLMGSLKVGLPDVAGESINLGVGYAVPVKHLRALLQDLGPAEERR</sequence>
<feature type="signal peptide" evidence="4">
    <location>
        <begin position="1"/>
        <end position="38"/>
    </location>
</feature>
<proteinExistence type="inferred from homology"/>
<protein>
    <submittedName>
        <fullName evidence="5">Trypsin-like peptidase domain-containing protein</fullName>
    </submittedName>
</protein>
<dbReference type="PANTHER" id="PTHR43343">
    <property type="entry name" value="PEPTIDASE S12"/>
    <property type="match status" value="1"/>
</dbReference>
<feature type="chain" id="PRO_5037322685" evidence="4">
    <location>
        <begin position="39"/>
        <end position="283"/>
    </location>
</feature>
<organism evidence="5 6">
    <name type="scientific">Parahaliea mediterranea</name>
    <dbReference type="NCBI Taxonomy" id="651086"/>
    <lineage>
        <taxon>Bacteria</taxon>
        <taxon>Pseudomonadati</taxon>
        <taxon>Pseudomonadota</taxon>
        <taxon>Gammaproteobacteria</taxon>
        <taxon>Cellvibrionales</taxon>
        <taxon>Halieaceae</taxon>
        <taxon>Parahaliea</taxon>
    </lineage>
</organism>
<dbReference type="InterPro" id="IPR051201">
    <property type="entry name" value="Chloro_Bact_Ser_Proteases"/>
</dbReference>
<comment type="caution">
    <text evidence="5">The sequence shown here is derived from an EMBL/GenBank/DDBJ whole genome shotgun (WGS) entry which is preliminary data.</text>
</comment>
<dbReference type="InterPro" id="IPR009003">
    <property type="entry name" value="Peptidase_S1_PA"/>
</dbReference>
<dbReference type="EMBL" id="JAFKCZ010000008">
    <property type="protein sequence ID" value="MBN7797474.1"/>
    <property type="molecule type" value="Genomic_DNA"/>
</dbReference>
<keyword evidence="3" id="KW-0378">Hydrolase</keyword>
<dbReference type="Gene3D" id="2.40.10.10">
    <property type="entry name" value="Trypsin-like serine proteases"/>
    <property type="match status" value="2"/>
</dbReference>